<feature type="compositionally biased region" description="Gly residues" evidence="7">
    <location>
        <begin position="48"/>
        <end position="63"/>
    </location>
</feature>
<evidence type="ECO:0000256" key="3">
    <source>
        <dbReference type="ARBA" id="ARBA00023015"/>
    </source>
</evidence>
<dbReference type="GO" id="GO:0005737">
    <property type="term" value="C:cytoplasm"/>
    <property type="evidence" value="ECO:0007669"/>
    <property type="project" value="InterPro"/>
</dbReference>
<keyword evidence="11" id="KW-1185">Reference proteome</keyword>
<feature type="compositionally biased region" description="Acidic residues" evidence="7">
    <location>
        <begin position="95"/>
        <end position="108"/>
    </location>
</feature>
<dbReference type="Gene3D" id="3.30.450.20">
    <property type="entry name" value="PAS domain"/>
    <property type="match status" value="2"/>
</dbReference>
<dbReference type="GO" id="GO:0046983">
    <property type="term" value="F:protein dimerization activity"/>
    <property type="evidence" value="ECO:0007669"/>
    <property type="project" value="InterPro"/>
</dbReference>
<keyword evidence="2" id="KW-0677">Repeat</keyword>
<dbReference type="CDD" id="cd11391">
    <property type="entry name" value="bHLH_PAS"/>
    <property type="match status" value="1"/>
</dbReference>
<protein>
    <recommendedName>
        <fullName evidence="12">BHLH domain-containing protein</fullName>
    </recommendedName>
</protein>
<keyword evidence="3" id="KW-0805">Transcription regulation</keyword>
<dbReference type="EMBL" id="CADEPI010000022">
    <property type="protein sequence ID" value="CAB3365755.1"/>
    <property type="molecule type" value="Genomic_DNA"/>
</dbReference>
<name>A0A8S1C8Y8_9INSE</name>
<dbReference type="InterPro" id="IPR036638">
    <property type="entry name" value="HLH_DNA-bd_sf"/>
</dbReference>
<feature type="region of interest" description="Disordered" evidence="7">
    <location>
        <begin position="39"/>
        <end position="138"/>
    </location>
</feature>
<dbReference type="InterPro" id="IPR013767">
    <property type="entry name" value="PAS_fold"/>
</dbReference>
<accession>A0A8S1C8Y8</accession>
<dbReference type="PROSITE" id="PS50888">
    <property type="entry name" value="BHLH"/>
    <property type="match status" value="1"/>
</dbReference>
<evidence type="ECO:0000256" key="6">
    <source>
        <dbReference type="ARBA" id="ARBA00023242"/>
    </source>
</evidence>
<dbReference type="GO" id="GO:0003700">
    <property type="term" value="F:DNA-binding transcription factor activity"/>
    <property type="evidence" value="ECO:0007669"/>
    <property type="project" value="InterPro"/>
</dbReference>
<dbReference type="GO" id="GO:0005667">
    <property type="term" value="C:transcription regulator complex"/>
    <property type="evidence" value="ECO:0007669"/>
    <property type="project" value="InterPro"/>
</dbReference>
<dbReference type="InterPro" id="IPR050933">
    <property type="entry name" value="Circadian_TF"/>
</dbReference>
<dbReference type="OrthoDB" id="7788762at2759"/>
<dbReference type="InterPro" id="IPR000014">
    <property type="entry name" value="PAS"/>
</dbReference>
<feature type="region of interest" description="Disordered" evidence="7">
    <location>
        <begin position="677"/>
        <end position="726"/>
    </location>
</feature>
<dbReference type="GO" id="GO:0005634">
    <property type="term" value="C:nucleus"/>
    <property type="evidence" value="ECO:0007669"/>
    <property type="project" value="UniProtKB-SubCell"/>
</dbReference>
<evidence type="ECO:0000259" key="8">
    <source>
        <dbReference type="PROSITE" id="PS50112"/>
    </source>
</evidence>
<feature type="domain" description="BHLH" evidence="9">
    <location>
        <begin position="124"/>
        <end position="177"/>
    </location>
</feature>
<evidence type="ECO:0000256" key="1">
    <source>
        <dbReference type="ARBA" id="ARBA00004123"/>
    </source>
</evidence>
<dbReference type="Gene3D" id="4.10.280.10">
    <property type="entry name" value="Helix-loop-helix DNA-binding domain"/>
    <property type="match status" value="1"/>
</dbReference>
<organism evidence="10 11">
    <name type="scientific">Cloeon dipterum</name>
    <dbReference type="NCBI Taxonomy" id="197152"/>
    <lineage>
        <taxon>Eukaryota</taxon>
        <taxon>Metazoa</taxon>
        <taxon>Ecdysozoa</taxon>
        <taxon>Arthropoda</taxon>
        <taxon>Hexapoda</taxon>
        <taxon>Insecta</taxon>
        <taxon>Pterygota</taxon>
        <taxon>Palaeoptera</taxon>
        <taxon>Ephemeroptera</taxon>
        <taxon>Pisciforma</taxon>
        <taxon>Baetidae</taxon>
        <taxon>Cloeon</taxon>
    </lineage>
</organism>
<dbReference type="SMART" id="SM00353">
    <property type="entry name" value="HLH"/>
    <property type="match status" value="1"/>
</dbReference>
<dbReference type="PANTHER" id="PTHR23042">
    <property type="entry name" value="CIRCADIAN PROTEIN CLOCK/ARNT/BMAL/PAS"/>
    <property type="match status" value="1"/>
</dbReference>
<feature type="region of interest" description="Disordered" evidence="7">
    <location>
        <begin position="1"/>
        <end position="26"/>
    </location>
</feature>
<dbReference type="CDD" id="cd00130">
    <property type="entry name" value="PAS"/>
    <property type="match status" value="2"/>
</dbReference>
<dbReference type="SMART" id="SM00091">
    <property type="entry name" value="PAS"/>
    <property type="match status" value="2"/>
</dbReference>
<dbReference type="Pfam" id="PF00010">
    <property type="entry name" value="HLH"/>
    <property type="match status" value="1"/>
</dbReference>
<dbReference type="InterPro" id="IPR001067">
    <property type="entry name" value="Nuc_translocat"/>
</dbReference>
<dbReference type="Pfam" id="PF00989">
    <property type="entry name" value="PAS"/>
    <property type="match status" value="1"/>
</dbReference>
<proteinExistence type="predicted"/>
<dbReference type="PRINTS" id="PR00785">
    <property type="entry name" value="NCTRNSLOCATR"/>
</dbReference>
<sequence length="840" mass="92001">MRKAKTGRPVASAHRHSSSPASCQRGGVAVIASNRMTMEGASSDARCSGGGNLASVTGPGGGSEAAVVEADSVQAAASSPGNNSSPTAAEHMQNDDMDADDEDDEDDPLSITDSSSNSLNRAPTSREMRNRAEKQRRDKLNTYIQELSQINPLISSSERKMDKTSVLRLSAALMRLKKCREALEESMGCEAAAEAQPAATSFDNNNSICKSDAVNNKNSAATLPSSTSSIKSFRSKQSFSPWLPIPENLTEHMLEDMNSFLLILAGNGKIIYVSTSVVKLLGHTQSELMGQSLYNFTCKTDHEFLRSGLQIDPDSEPGPNTNGRCQRKNFFIKLCQKSTGRSDSAQFEVFQIIGSLKVLGGNNNATNATEAHSTQICRKSTGRIRAESGSSHQGQNQNQPDVVLMAIAKMANLRTSNLVCMDSNKEEYFTRHNLDGDIMFCDQRVSITCGYMVDELCGSSAFRYVHVKDLNWLLVSLRQMFTKNGFGYSTYRLLSKTGDFVYMRSHGTLEFDKETSKVISFVCVNTLLSEEDGKKGVEEMRKRFNANTKNSEANIIIKNEELNEDSDLMKDPFYLTQMIKKHLRTLNVPQTPVNEEVPESEYRKCFVASKSLPPPTASLKIMNRRSSTASGTPMHNQMPPTSPGPSKNCAARRPSKFEQDLHPLPSESQQLDTFFQTGKGTCVGRPRSQRQRAASQDPPVKQSRRGRPRGSGIGTKRKAVKCEADTPTAKRSLHSTVSFTCEDQSFKVLHASVVDEPLSIGLWDDSGNSIMEGMSSLCDDSQGLAIFDDFHLQLSPSQHSLQVQTVAKTTMSESNEDTASVCGAIHELTSSIDRQPDIGI</sequence>
<evidence type="ECO:0000256" key="5">
    <source>
        <dbReference type="ARBA" id="ARBA00023163"/>
    </source>
</evidence>
<dbReference type="AlphaFoldDB" id="A0A8S1C8Y8"/>
<evidence type="ECO:0000313" key="11">
    <source>
        <dbReference type="Proteomes" id="UP000494165"/>
    </source>
</evidence>
<dbReference type="SUPFAM" id="SSF55785">
    <property type="entry name" value="PYP-like sensor domain (PAS domain)"/>
    <property type="match status" value="2"/>
</dbReference>
<gene>
    <name evidence="10" type="ORF">CLODIP_2_CD06631</name>
</gene>
<feature type="region of interest" description="Disordered" evidence="7">
    <location>
        <begin position="627"/>
        <end position="654"/>
    </location>
</feature>
<feature type="compositionally biased region" description="Polar residues" evidence="7">
    <location>
        <begin position="111"/>
        <end position="123"/>
    </location>
</feature>
<evidence type="ECO:0000256" key="2">
    <source>
        <dbReference type="ARBA" id="ARBA00022737"/>
    </source>
</evidence>
<keyword evidence="4" id="KW-0238">DNA-binding</keyword>
<dbReference type="PROSITE" id="PS50112">
    <property type="entry name" value="PAS"/>
    <property type="match status" value="1"/>
</dbReference>
<feature type="compositionally biased region" description="Low complexity" evidence="7">
    <location>
        <begin position="8"/>
        <end position="22"/>
    </location>
</feature>
<evidence type="ECO:0000256" key="7">
    <source>
        <dbReference type="SAM" id="MobiDB-lite"/>
    </source>
</evidence>
<dbReference type="InterPro" id="IPR011598">
    <property type="entry name" value="bHLH_dom"/>
</dbReference>
<evidence type="ECO:0000259" key="9">
    <source>
        <dbReference type="PROSITE" id="PS50888"/>
    </source>
</evidence>
<comment type="caution">
    <text evidence="10">The sequence shown here is derived from an EMBL/GenBank/DDBJ whole genome shotgun (WGS) entry which is preliminary data.</text>
</comment>
<dbReference type="GO" id="GO:0045944">
    <property type="term" value="P:positive regulation of transcription by RNA polymerase II"/>
    <property type="evidence" value="ECO:0007669"/>
    <property type="project" value="UniProtKB-ARBA"/>
</dbReference>
<reference evidence="10 11" key="1">
    <citation type="submission" date="2020-04" db="EMBL/GenBank/DDBJ databases">
        <authorList>
            <person name="Alioto T."/>
            <person name="Alioto T."/>
            <person name="Gomez Garrido J."/>
        </authorList>
    </citation>
    <scope>NUCLEOTIDE SEQUENCE [LARGE SCALE GENOMIC DNA]</scope>
</reference>
<dbReference type="NCBIfam" id="TIGR00229">
    <property type="entry name" value="sensory_box"/>
    <property type="match status" value="1"/>
</dbReference>
<feature type="compositionally biased region" description="Polar residues" evidence="7">
    <location>
        <begin position="627"/>
        <end position="639"/>
    </location>
</feature>
<comment type="subcellular location">
    <subcellularLocation>
        <location evidence="1">Nucleus</location>
    </subcellularLocation>
</comment>
<dbReference type="InterPro" id="IPR035965">
    <property type="entry name" value="PAS-like_dom_sf"/>
</dbReference>
<evidence type="ECO:0000256" key="4">
    <source>
        <dbReference type="ARBA" id="ARBA00023125"/>
    </source>
</evidence>
<feature type="domain" description="PAS" evidence="8">
    <location>
        <begin position="246"/>
        <end position="310"/>
    </location>
</feature>
<dbReference type="GO" id="GO:0003677">
    <property type="term" value="F:DNA binding"/>
    <property type="evidence" value="ECO:0007669"/>
    <property type="project" value="UniProtKB-KW"/>
</dbReference>
<keyword evidence="6" id="KW-0539">Nucleus</keyword>
<evidence type="ECO:0000313" key="10">
    <source>
        <dbReference type="EMBL" id="CAB3365755.1"/>
    </source>
</evidence>
<dbReference type="SUPFAM" id="SSF47459">
    <property type="entry name" value="HLH, helix-loop-helix DNA-binding domain"/>
    <property type="match status" value="1"/>
</dbReference>
<evidence type="ECO:0008006" key="12">
    <source>
        <dbReference type="Google" id="ProtNLM"/>
    </source>
</evidence>
<feature type="compositionally biased region" description="Basic and acidic residues" evidence="7">
    <location>
        <begin position="124"/>
        <end position="138"/>
    </location>
</feature>
<dbReference type="Pfam" id="PF14598">
    <property type="entry name" value="PAS_11"/>
    <property type="match status" value="1"/>
</dbReference>
<keyword evidence="5" id="KW-0804">Transcription</keyword>
<feature type="compositionally biased region" description="Low complexity" evidence="7">
    <location>
        <begin position="75"/>
        <end position="89"/>
    </location>
</feature>
<dbReference type="Proteomes" id="UP000494165">
    <property type="component" value="Unassembled WGS sequence"/>
</dbReference>